<organism evidence="2 3">
    <name type="scientific">Mytilus galloprovincialis</name>
    <name type="common">Mediterranean mussel</name>
    <dbReference type="NCBI Taxonomy" id="29158"/>
    <lineage>
        <taxon>Eukaryota</taxon>
        <taxon>Metazoa</taxon>
        <taxon>Spiralia</taxon>
        <taxon>Lophotrochozoa</taxon>
        <taxon>Mollusca</taxon>
        <taxon>Bivalvia</taxon>
        <taxon>Autobranchia</taxon>
        <taxon>Pteriomorphia</taxon>
        <taxon>Mytilida</taxon>
        <taxon>Mytiloidea</taxon>
        <taxon>Mytilidae</taxon>
        <taxon>Mytilinae</taxon>
        <taxon>Mytilus</taxon>
    </lineage>
</organism>
<keyword evidence="3" id="KW-1185">Reference proteome</keyword>
<comment type="caution">
    <text evidence="2">The sequence shown here is derived from an EMBL/GenBank/DDBJ whole genome shotgun (WGS) entry which is preliminary data.</text>
</comment>
<evidence type="ECO:0000313" key="2">
    <source>
        <dbReference type="EMBL" id="VDI78107.1"/>
    </source>
</evidence>
<gene>
    <name evidence="2" type="ORF">MGAL_10B029479</name>
</gene>
<dbReference type="AlphaFoldDB" id="A0A8B6HFD0"/>
<evidence type="ECO:0000313" key="3">
    <source>
        <dbReference type="Proteomes" id="UP000596742"/>
    </source>
</evidence>
<dbReference type="Proteomes" id="UP000596742">
    <property type="component" value="Unassembled WGS sequence"/>
</dbReference>
<sequence length="69" mass="7921">MGREKDIQKNEEPTKEGKKKAKGHKRLFAVSLENGPITNLLSMFSDFMLQPDFWTYSCVLFPNCGQIVQ</sequence>
<evidence type="ECO:0000256" key="1">
    <source>
        <dbReference type="SAM" id="MobiDB-lite"/>
    </source>
</evidence>
<accession>A0A8B6HFD0</accession>
<reference evidence="2" key="1">
    <citation type="submission" date="2018-11" db="EMBL/GenBank/DDBJ databases">
        <authorList>
            <person name="Alioto T."/>
            <person name="Alioto T."/>
        </authorList>
    </citation>
    <scope>NUCLEOTIDE SEQUENCE</scope>
</reference>
<dbReference type="EMBL" id="UYJE01009924">
    <property type="protein sequence ID" value="VDI78107.1"/>
    <property type="molecule type" value="Genomic_DNA"/>
</dbReference>
<feature type="compositionally biased region" description="Basic and acidic residues" evidence="1">
    <location>
        <begin position="1"/>
        <end position="16"/>
    </location>
</feature>
<feature type="region of interest" description="Disordered" evidence="1">
    <location>
        <begin position="1"/>
        <end position="22"/>
    </location>
</feature>
<proteinExistence type="predicted"/>
<name>A0A8B6HFD0_MYTGA</name>
<protein>
    <submittedName>
        <fullName evidence="2">Uncharacterized protein</fullName>
    </submittedName>
</protein>